<dbReference type="EnsemblMetazoa" id="XM_008211728">
    <property type="protein sequence ID" value="XP_008209950"/>
    <property type="gene ID" value="LOC100678358"/>
</dbReference>
<dbReference type="AlphaFoldDB" id="A0A7M7T6T4"/>
<dbReference type="OrthoDB" id="10668919at2759"/>
<dbReference type="Proteomes" id="UP000002358">
    <property type="component" value="Chromosome 2"/>
</dbReference>
<feature type="coiled-coil region" evidence="1">
    <location>
        <begin position="211"/>
        <end position="245"/>
    </location>
</feature>
<evidence type="ECO:0000313" key="3">
    <source>
        <dbReference type="Proteomes" id="UP000002358"/>
    </source>
</evidence>
<proteinExistence type="predicted"/>
<dbReference type="KEGG" id="nvi:100678358"/>
<evidence type="ECO:0000256" key="1">
    <source>
        <dbReference type="SAM" id="Coils"/>
    </source>
</evidence>
<accession>A0A7M7T6T4</accession>
<dbReference type="EnsemblMetazoa" id="XM_031922639">
    <property type="protein sequence ID" value="XP_031778499"/>
    <property type="gene ID" value="LOC100678358"/>
</dbReference>
<dbReference type="InParanoid" id="A0A7M7T6T4"/>
<evidence type="ECO:0000313" key="2">
    <source>
        <dbReference type="EnsemblMetazoa" id="XP_031778499"/>
    </source>
</evidence>
<reference evidence="2" key="1">
    <citation type="submission" date="2021-01" db="UniProtKB">
        <authorList>
            <consortium name="EnsemblMetazoa"/>
        </authorList>
    </citation>
    <scope>IDENTIFICATION</scope>
</reference>
<name>A0A7M7T6T4_NASVI</name>
<protein>
    <submittedName>
        <fullName evidence="2">Uncharacterized protein</fullName>
    </submittedName>
</protein>
<keyword evidence="3" id="KW-1185">Reference proteome</keyword>
<gene>
    <name evidence="2" type="primary">100678358</name>
</gene>
<dbReference type="SMR" id="A0A7M7T6T4"/>
<organism evidence="2 3">
    <name type="scientific">Nasonia vitripennis</name>
    <name type="common">Parasitic wasp</name>
    <dbReference type="NCBI Taxonomy" id="7425"/>
    <lineage>
        <taxon>Eukaryota</taxon>
        <taxon>Metazoa</taxon>
        <taxon>Ecdysozoa</taxon>
        <taxon>Arthropoda</taxon>
        <taxon>Hexapoda</taxon>
        <taxon>Insecta</taxon>
        <taxon>Pterygota</taxon>
        <taxon>Neoptera</taxon>
        <taxon>Endopterygota</taxon>
        <taxon>Hymenoptera</taxon>
        <taxon>Apocrita</taxon>
        <taxon>Proctotrupomorpha</taxon>
        <taxon>Chalcidoidea</taxon>
        <taxon>Pteromalidae</taxon>
        <taxon>Pteromalinae</taxon>
        <taxon>Nasonia</taxon>
    </lineage>
</organism>
<keyword evidence="1" id="KW-0175">Coiled coil</keyword>
<sequence>MGKTKRQVSQVKRAGCRPRRQRIIRPLNLPPEIWQKYLSTKSHKENIQQTNTYTTEMNLPASTASENKLVMKDVKATSSKTSVGATCCNSAGNEPNILKQLSVKIDNSYAVQFNCLFLNENLCKALEIHKSIYDKVMNAKQAFIKFSVQTVIHNKEKGLSDHVILAESELNVSLNLLEKQELLLSNLQKTFREITAPLSVLTCYNIEQDNMLRLSACLSKKENEIDDLKQRNGSLEIKIRNNEQKLLKTKQTYQNIIKTKDKLLSDAKRKCCLMMKRIRLMKESNRRKNNNNMESLGIQAKIKNLVAESIKLTESLKKNILENHTHSCTTCNNELAVKNKNEIIFNLNNQLKDLHKQNKRKDNVIHSLLISSRHLNRQIVAIKESSKLKEKQCKFETAKLTSCIDNLRRKQDRWLTDRFFQKRHSIMLFEKIKQMEIQENKKALFCFNKIEKNSNDAVIPKT</sequence>